<gene>
    <name evidence="3" type="ORF">BGZ97_003074</name>
</gene>
<feature type="region of interest" description="Disordered" evidence="2">
    <location>
        <begin position="20"/>
        <end position="47"/>
    </location>
</feature>
<feature type="compositionally biased region" description="Gly residues" evidence="2">
    <location>
        <begin position="29"/>
        <end position="38"/>
    </location>
</feature>
<dbReference type="EMBL" id="JAAAIN010001709">
    <property type="protein sequence ID" value="KAG0300799.1"/>
    <property type="molecule type" value="Genomic_DNA"/>
</dbReference>
<evidence type="ECO:0000256" key="1">
    <source>
        <dbReference type="SAM" id="Coils"/>
    </source>
</evidence>
<protein>
    <submittedName>
        <fullName evidence="3">Uncharacterized protein</fullName>
    </submittedName>
</protein>
<dbReference type="Proteomes" id="UP000823405">
    <property type="component" value="Unassembled WGS sequence"/>
</dbReference>
<dbReference type="AlphaFoldDB" id="A0A9P6UHZ4"/>
<accession>A0A9P6UHZ4</accession>
<feature type="non-terminal residue" evidence="3">
    <location>
        <position position="1"/>
    </location>
</feature>
<sequence>RILEEKSAVVDASTPVVAETKMQVPVSGDVGGGGGSNSGGHDQQRQEIFRADAGAGEGDVEGALMMMLKQFQEEQKQTRTEQQQAREEHQRIFEELRLAREEQQKTATELRKEVALLKERLEANREKN</sequence>
<reference evidence="3" key="1">
    <citation type="journal article" date="2020" name="Fungal Divers.">
        <title>Resolving the Mortierellaceae phylogeny through synthesis of multi-gene phylogenetics and phylogenomics.</title>
        <authorList>
            <person name="Vandepol N."/>
            <person name="Liber J."/>
            <person name="Desiro A."/>
            <person name="Na H."/>
            <person name="Kennedy M."/>
            <person name="Barry K."/>
            <person name="Grigoriev I.V."/>
            <person name="Miller A.N."/>
            <person name="O'Donnell K."/>
            <person name="Stajich J.E."/>
            <person name="Bonito G."/>
        </authorList>
    </citation>
    <scope>NUCLEOTIDE SEQUENCE</scope>
    <source>
        <strain evidence="3">NVP60</strain>
    </source>
</reference>
<feature type="coiled-coil region" evidence="1">
    <location>
        <begin position="68"/>
        <end position="127"/>
    </location>
</feature>
<name>A0A9P6UHZ4_9FUNG</name>
<proteinExistence type="predicted"/>
<evidence type="ECO:0000256" key="2">
    <source>
        <dbReference type="SAM" id="MobiDB-lite"/>
    </source>
</evidence>
<keyword evidence="1" id="KW-0175">Coiled coil</keyword>
<comment type="caution">
    <text evidence="3">The sequence shown here is derived from an EMBL/GenBank/DDBJ whole genome shotgun (WGS) entry which is preliminary data.</text>
</comment>
<evidence type="ECO:0000313" key="3">
    <source>
        <dbReference type="EMBL" id="KAG0300799.1"/>
    </source>
</evidence>
<evidence type="ECO:0000313" key="4">
    <source>
        <dbReference type="Proteomes" id="UP000823405"/>
    </source>
</evidence>
<organism evidence="3 4">
    <name type="scientific">Linnemannia gamsii</name>
    <dbReference type="NCBI Taxonomy" id="64522"/>
    <lineage>
        <taxon>Eukaryota</taxon>
        <taxon>Fungi</taxon>
        <taxon>Fungi incertae sedis</taxon>
        <taxon>Mucoromycota</taxon>
        <taxon>Mortierellomycotina</taxon>
        <taxon>Mortierellomycetes</taxon>
        <taxon>Mortierellales</taxon>
        <taxon>Mortierellaceae</taxon>
        <taxon>Linnemannia</taxon>
    </lineage>
</organism>
<keyword evidence="4" id="KW-1185">Reference proteome</keyword>